<evidence type="ECO:0000256" key="2">
    <source>
        <dbReference type="ARBA" id="ARBA00022516"/>
    </source>
</evidence>
<feature type="domain" description="Acyl-ACP thioesterase-like C-terminal" evidence="9">
    <location>
        <begin position="152"/>
        <end position="238"/>
    </location>
</feature>
<dbReference type="Gene3D" id="3.10.129.10">
    <property type="entry name" value="Hotdog Thioesterase"/>
    <property type="match status" value="2"/>
</dbReference>
<keyword evidence="6" id="KW-0443">Lipid metabolism</keyword>
<keyword evidence="7" id="KW-0275">Fatty acid biosynthesis</keyword>
<dbReference type="InterPro" id="IPR049427">
    <property type="entry name" value="Acyl-ACP_TE_C"/>
</dbReference>
<dbReference type="PANTHER" id="PTHR31727:SF6">
    <property type="entry name" value="OLEOYL-ACYL CARRIER PROTEIN THIOESTERASE 1, CHLOROPLASTIC"/>
    <property type="match status" value="1"/>
</dbReference>
<evidence type="ECO:0000259" key="9">
    <source>
        <dbReference type="Pfam" id="PF20791"/>
    </source>
</evidence>
<dbReference type="InterPro" id="IPR045023">
    <property type="entry name" value="FATA/B"/>
</dbReference>
<reference evidence="10" key="1">
    <citation type="submission" date="2018-07" db="EMBL/GenBank/DDBJ databases">
        <authorList>
            <consortium name="Genoscope - CEA"/>
            <person name="William W."/>
        </authorList>
    </citation>
    <scope>NUCLEOTIDE SEQUENCE</scope>
    <source>
        <strain evidence="10">IK1</strain>
    </source>
</reference>
<organism evidence="10">
    <name type="scientific">uncultured Paludibacter sp</name>
    <dbReference type="NCBI Taxonomy" id="497635"/>
    <lineage>
        <taxon>Bacteria</taxon>
        <taxon>Pseudomonadati</taxon>
        <taxon>Bacteroidota</taxon>
        <taxon>Bacteroidia</taxon>
        <taxon>Bacteroidales</taxon>
        <taxon>Paludibacteraceae</taxon>
        <taxon>Paludibacter</taxon>
        <taxon>environmental samples</taxon>
    </lineage>
</organism>
<keyword evidence="2" id="KW-0444">Lipid biosynthesis</keyword>
<evidence type="ECO:0000313" key="10">
    <source>
        <dbReference type="EMBL" id="VBB45668.1"/>
    </source>
</evidence>
<name>A0A653AC77_9BACT</name>
<evidence type="ECO:0000259" key="8">
    <source>
        <dbReference type="Pfam" id="PF01643"/>
    </source>
</evidence>
<dbReference type="GO" id="GO:0000036">
    <property type="term" value="F:acyl carrier activity"/>
    <property type="evidence" value="ECO:0007669"/>
    <property type="project" value="TreeGrafter"/>
</dbReference>
<evidence type="ECO:0000256" key="4">
    <source>
        <dbReference type="ARBA" id="ARBA00022832"/>
    </source>
</evidence>
<feature type="domain" description="Acyl-ACP thioesterase N-terminal hotdog" evidence="8">
    <location>
        <begin position="4"/>
        <end position="122"/>
    </location>
</feature>
<dbReference type="GO" id="GO:0016297">
    <property type="term" value="F:fatty acyl-[ACP] hydrolase activity"/>
    <property type="evidence" value="ECO:0007669"/>
    <property type="project" value="InterPro"/>
</dbReference>
<keyword evidence="4" id="KW-0276">Fatty acid metabolism</keyword>
<dbReference type="EMBL" id="UPXZ01000025">
    <property type="protein sequence ID" value="VBB45668.1"/>
    <property type="molecule type" value="Genomic_DNA"/>
</dbReference>
<evidence type="ECO:0000256" key="5">
    <source>
        <dbReference type="ARBA" id="ARBA00022946"/>
    </source>
</evidence>
<accession>A0A653AC77</accession>
<evidence type="ECO:0000256" key="1">
    <source>
        <dbReference type="ARBA" id="ARBA00006500"/>
    </source>
</evidence>
<keyword evidence="3" id="KW-0378">Hydrolase</keyword>
<evidence type="ECO:0000256" key="6">
    <source>
        <dbReference type="ARBA" id="ARBA00023098"/>
    </source>
</evidence>
<proteinExistence type="inferred from homology"/>
<dbReference type="AlphaFoldDB" id="A0A653AC77"/>
<dbReference type="PANTHER" id="PTHR31727">
    <property type="entry name" value="OLEOYL-ACYL CARRIER PROTEIN THIOESTERASE 1, CHLOROPLASTIC"/>
    <property type="match status" value="1"/>
</dbReference>
<protein>
    <submittedName>
        <fullName evidence="10">Acyl-ACP thioesterase</fullName>
    </submittedName>
</protein>
<dbReference type="InterPro" id="IPR002864">
    <property type="entry name" value="Acyl-ACP_thioesterase_NHD"/>
</dbReference>
<evidence type="ECO:0000256" key="3">
    <source>
        <dbReference type="ARBA" id="ARBA00022801"/>
    </source>
</evidence>
<dbReference type="Pfam" id="PF20791">
    <property type="entry name" value="Acyl-ACP_TE_C"/>
    <property type="match status" value="1"/>
</dbReference>
<dbReference type="SUPFAM" id="SSF54637">
    <property type="entry name" value="Thioesterase/thiol ester dehydrase-isomerase"/>
    <property type="match status" value="2"/>
</dbReference>
<comment type="similarity">
    <text evidence="1">Belongs to the acyl-ACP thioesterase family.</text>
</comment>
<dbReference type="InterPro" id="IPR029069">
    <property type="entry name" value="HotDog_dom_sf"/>
</dbReference>
<keyword evidence="5" id="KW-0809">Transit peptide</keyword>
<sequence>MRGQSKFQIAPQTVDFQGQITIGALVDLILTTAGNNADENGFGIRDLQKLNCTWVLSRLAVEMEYMPKQYEWIYIDTWIDEVYKLNTTRNFQIRNSENKIIGQAVSLWVMINFETRRPVELEKLGSIHHHAEHIHVNIAAPLKLDIVNSTPKKSFSVCYSDIDINQHVNTVKYIQWMSDCLSLDFYKQNQLERFDVNFINEVVFGDNIEVYQQEIEENDFHFEISKEEKTACRGRLKFKSLSTKEIKN</sequence>
<dbReference type="Pfam" id="PF01643">
    <property type="entry name" value="Acyl-ACP_TE"/>
    <property type="match status" value="1"/>
</dbReference>
<evidence type="ECO:0000256" key="7">
    <source>
        <dbReference type="ARBA" id="ARBA00023160"/>
    </source>
</evidence>
<gene>
    <name evidence="10" type="ORF">TRIP_D310063</name>
</gene>